<dbReference type="InterPro" id="IPR000760">
    <property type="entry name" value="Inositol_monophosphatase-like"/>
</dbReference>
<feature type="binding site" evidence="2">
    <location>
        <position position="70"/>
    </location>
    <ligand>
        <name>Mg(2+)</name>
        <dbReference type="ChEBI" id="CHEBI:18420"/>
        <label>1</label>
        <note>catalytic</note>
    </ligand>
</feature>
<evidence type="ECO:0000256" key="1">
    <source>
        <dbReference type="ARBA" id="ARBA00009759"/>
    </source>
</evidence>
<dbReference type="AlphaFoldDB" id="A0A974NSS1"/>
<sequence>MTQPPHHDAVTSLMRQVARDIVLPRFRNLATDDVEEKAPDDLVTIADRESEDALTAGLSMLDPDARVIGEEACAADVSLLDGIDRGQVWIIDPIDGTNNFAAGKSPFGIMIALVEDGVTQAGWILDPVSGRLCHAAIGNGAYVDSRRVVTRPSEGVLPTAAIATYFLGAERQADLKSRADGKFSLVAIPRCAAEQYPRLVLGINDIALFEKTLPWDHAAGALFVSEAGGVVRRPDGTDYRVGDTRRGMIGAASPRLWDDAARILFG</sequence>
<dbReference type="SUPFAM" id="SSF56655">
    <property type="entry name" value="Carbohydrate phosphatase"/>
    <property type="match status" value="1"/>
</dbReference>
<dbReference type="GO" id="GO:0006020">
    <property type="term" value="P:inositol metabolic process"/>
    <property type="evidence" value="ECO:0007669"/>
    <property type="project" value="TreeGrafter"/>
</dbReference>
<dbReference type="Gene3D" id="3.30.540.10">
    <property type="entry name" value="Fructose-1,6-Bisphosphatase, subunit A, domain 1"/>
    <property type="match status" value="1"/>
</dbReference>
<keyword evidence="2" id="KW-0460">Magnesium</keyword>
<dbReference type="GO" id="GO:0046872">
    <property type="term" value="F:metal ion binding"/>
    <property type="evidence" value="ECO:0007669"/>
    <property type="project" value="UniProtKB-KW"/>
</dbReference>
<dbReference type="RefSeq" id="WP_202091348.1">
    <property type="nucleotide sequence ID" value="NZ_CP061035.1"/>
</dbReference>
<feature type="binding site" evidence="2">
    <location>
        <position position="216"/>
    </location>
    <ligand>
        <name>Mg(2+)</name>
        <dbReference type="ChEBI" id="CHEBI:18420"/>
        <label>1</label>
        <note>catalytic</note>
    </ligand>
</feature>
<dbReference type="GO" id="GO:0007165">
    <property type="term" value="P:signal transduction"/>
    <property type="evidence" value="ECO:0007669"/>
    <property type="project" value="TreeGrafter"/>
</dbReference>
<comment type="cofactor">
    <cofactor evidence="2">
        <name>Mg(2+)</name>
        <dbReference type="ChEBI" id="CHEBI:18420"/>
    </cofactor>
</comment>
<evidence type="ECO:0000313" key="3">
    <source>
        <dbReference type="EMBL" id="QQV76247.1"/>
    </source>
</evidence>
<accession>A0A974NSS1</accession>
<dbReference type="Pfam" id="PF00459">
    <property type="entry name" value="Inositol_P"/>
    <property type="match status" value="1"/>
</dbReference>
<dbReference type="PRINTS" id="PR00377">
    <property type="entry name" value="IMPHPHTASES"/>
</dbReference>
<dbReference type="PANTHER" id="PTHR20854:SF4">
    <property type="entry name" value="INOSITOL-1-MONOPHOSPHATASE-RELATED"/>
    <property type="match status" value="1"/>
</dbReference>
<dbReference type="Gene3D" id="3.40.190.80">
    <property type="match status" value="1"/>
</dbReference>
<name>A0A974NSS1_9SPHN</name>
<feature type="binding site" evidence="2">
    <location>
        <position position="92"/>
    </location>
    <ligand>
        <name>Mg(2+)</name>
        <dbReference type="ChEBI" id="CHEBI:18420"/>
        <label>1</label>
        <note>catalytic</note>
    </ligand>
</feature>
<feature type="binding site" evidence="2">
    <location>
        <position position="94"/>
    </location>
    <ligand>
        <name>Mg(2+)</name>
        <dbReference type="ChEBI" id="CHEBI:18420"/>
        <label>1</label>
        <note>catalytic</note>
    </ligand>
</feature>
<reference evidence="4" key="1">
    <citation type="submission" date="2020-09" db="EMBL/GenBank/DDBJ databases">
        <title>Sphingomonas sp., a new species isolated from pork steak.</title>
        <authorList>
            <person name="Heidler von Heilborn D."/>
        </authorList>
    </citation>
    <scope>NUCLEOTIDE SEQUENCE [LARGE SCALE GENOMIC DNA]</scope>
</reference>
<dbReference type="Proteomes" id="UP000595894">
    <property type="component" value="Chromosome"/>
</dbReference>
<protein>
    <submittedName>
        <fullName evidence="3">Inositol monophosphatase</fullName>
    </submittedName>
</protein>
<keyword evidence="2" id="KW-0479">Metal-binding</keyword>
<evidence type="ECO:0000313" key="4">
    <source>
        <dbReference type="Proteomes" id="UP000595894"/>
    </source>
</evidence>
<dbReference type="PANTHER" id="PTHR20854">
    <property type="entry name" value="INOSITOL MONOPHOSPHATASE"/>
    <property type="match status" value="1"/>
</dbReference>
<dbReference type="EMBL" id="CP061035">
    <property type="protein sequence ID" value="QQV76247.1"/>
    <property type="molecule type" value="Genomic_DNA"/>
</dbReference>
<dbReference type="KEGG" id="sari:H5J25_12095"/>
<comment type="similarity">
    <text evidence="1">Belongs to the inositol monophosphatase superfamily.</text>
</comment>
<proteinExistence type="inferred from homology"/>
<feature type="binding site" evidence="2">
    <location>
        <position position="95"/>
    </location>
    <ligand>
        <name>Mg(2+)</name>
        <dbReference type="ChEBI" id="CHEBI:18420"/>
        <label>1</label>
        <note>catalytic</note>
    </ligand>
</feature>
<dbReference type="GO" id="GO:0008934">
    <property type="term" value="F:inositol monophosphate 1-phosphatase activity"/>
    <property type="evidence" value="ECO:0007669"/>
    <property type="project" value="TreeGrafter"/>
</dbReference>
<gene>
    <name evidence="3" type="ORF">H5J25_12095</name>
</gene>
<evidence type="ECO:0000256" key="2">
    <source>
        <dbReference type="PIRSR" id="PIRSR600760-2"/>
    </source>
</evidence>
<organism evidence="3 4">
    <name type="scientific">Sphingomonas aliaeris</name>
    <dbReference type="NCBI Taxonomy" id="2759526"/>
    <lineage>
        <taxon>Bacteria</taxon>
        <taxon>Pseudomonadati</taxon>
        <taxon>Pseudomonadota</taxon>
        <taxon>Alphaproteobacteria</taxon>
        <taxon>Sphingomonadales</taxon>
        <taxon>Sphingomonadaceae</taxon>
        <taxon>Sphingomonas</taxon>
    </lineage>
</organism>
<keyword evidence="4" id="KW-1185">Reference proteome</keyword>